<dbReference type="InterPro" id="IPR000398">
    <property type="entry name" value="Thymidylate_synthase"/>
</dbReference>
<dbReference type="EMBL" id="MZ348422">
    <property type="protein sequence ID" value="QYN80149.1"/>
    <property type="molecule type" value="Genomic_DNA"/>
</dbReference>
<dbReference type="InterPro" id="IPR023451">
    <property type="entry name" value="Thymidate_synth/dCMP_Mease_dom"/>
</dbReference>
<dbReference type="GO" id="GO:0004799">
    <property type="term" value="F:thymidylate synthase activity"/>
    <property type="evidence" value="ECO:0007669"/>
    <property type="project" value="UniProtKB-EC"/>
</dbReference>
<evidence type="ECO:0000256" key="4">
    <source>
        <dbReference type="ARBA" id="ARBA00022679"/>
    </source>
</evidence>
<keyword evidence="4" id="KW-0808">Transferase</keyword>
<dbReference type="Proteomes" id="UP000828443">
    <property type="component" value="Segment"/>
</dbReference>
<dbReference type="Pfam" id="PF00303">
    <property type="entry name" value="Thymidylat_synt"/>
    <property type="match status" value="1"/>
</dbReference>
<dbReference type="CDD" id="cd00351">
    <property type="entry name" value="TS_Pyrimidine_HMase"/>
    <property type="match status" value="1"/>
</dbReference>
<name>A0AAE7WI73_9CAUD</name>
<reference evidence="6" key="1">
    <citation type="journal article" date="2021" name="Viruses">
        <title>Novel Viruses That Lyse Plant and Human Strains of Kosakonia cowanii.</title>
        <authorList>
            <person name="Petrzik K."/>
            <person name="Brazdova S."/>
            <person name="Krawczyk K."/>
        </authorList>
    </citation>
    <scope>NUCLEOTIDE SEQUENCE</scope>
</reference>
<evidence type="ECO:0000313" key="6">
    <source>
        <dbReference type="EMBL" id="QYN80149.1"/>
    </source>
</evidence>
<accession>A0AAE7WI73</accession>
<dbReference type="RefSeq" id="YP_010676961.1">
    <property type="nucleotide sequence ID" value="NC_071015.1"/>
</dbReference>
<organism evidence="6 7">
    <name type="scientific">Kosakonia phage Kc263</name>
    <dbReference type="NCBI Taxonomy" id="2863194"/>
    <lineage>
        <taxon>Viruses</taxon>
        <taxon>Duplodnaviria</taxon>
        <taxon>Heunggongvirae</taxon>
        <taxon>Uroviricota</taxon>
        <taxon>Caudoviricetes</taxon>
        <taxon>Chimalliviridae</taxon>
        <taxon>Branisovskavirus</taxon>
        <taxon>Branisovskavirus Kc263</taxon>
    </lineage>
</organism>
<dbReference type="InterPro" id="IPR036926">
    <property type="entry name" value="Thymidate_synth/dCMP_Mease_sf"/>
</dbReference>
<keyword evidence="3" id="KW-0489">Methyltransferase</keyword>
<proteinExistence type="inferred from homology"/>
<dbReference type="PANTHER" id="PTHR11548">
    <property type="entry name" value="THYMIDYLATE SYNTHASE 1"/>
    <property type="match status" value="1"/>
</dbReference>
<keyword evidence="7" id="KW-1185">Reference proteome</keyword>
<dbReference type="EC" id="2.1.1.45" evidence="2"/>
<evidence type="ECO:0000256" key="1">
    <source>
        <dbReference type="ARBA" id="ARBA00009972"/>
    </source>
</evidence>
<dbReference type="PANTHER" id="PTHR11548:SF1">
    <property type="entry name" value="THYMIDYLATE SYNTHASE 1"/>
    <property type="match status" value="1"/>
</dbReference>
<dbReference type="Gene3D" id="3.30.572.10">
    <property type="entry name" value="Thymidylate synthase/dCMP hydroxymethylase domain"/>
    <property type="match status" value="2"/>
</dbReference>
<evidence type="ECO:0000313" key="7">
    <source>
        <dbReference type="Proteomes" id="UP000828443"/>
    </source>
</evidence>
<dbReference type="GO" id="GO:0032259">
    <property type="term" value="P:methylation"/>
    <property type="evidence" value="ECO:0007669"/>
    <property type="project" value="UniProtKB-KW"/>
</dbReference>
<dbReference type="KEGG" id="vg:77953326"/>
<evidence type="ECO:0000259" key="5">
    <source>
        <dbReference type="Pfam" id="PF00303"/>
    </source>
</evidence>
<dbReference type="GeneID" id="77953326"/>
<evidence type="ECO:0000256" key="2">
    <source>
        <dbReference type="ARBA" id="ARBA00011947"/>
    </source>
</evidence>
<protein>
    <recommendedName>
        <fullName evidence="2">thymidylate synthase</fullName>
        <ecNumber evidence="2">2.1.1.45</ecNumber>
    </recommendedName>
</protein>
<dbReference type="InterPro" id="IPR045097">
    <property type="entry name" value="Thymidate_synth/dCMP_Mease"/>
</dbReference>
<dbReference type="GO" id="GO:0006231">
    <property type="term" value="P:dTMP biosynthetic process"/>
    <property type="evidence" value="ECO:0007669"/>
    <property type="project" value="InterPro"/>
</dbReference>
<dbReference type="NCBIfam" id="TIGR03284">
    <property type="entry name" value="thym_sym"/>
    <property type="match status" value="1"/>
</dbReference>
<comment type="similarity">
    <text evidence="1">Belongs to the thymidylate synthase family.</text>
</comment>
<sequence length="393" mass="45421">MLNKYESWYMEQLNNIIENGQFRGDRTGTGVYSLPNLRYTHDLRESHPLMNGRFFDPTMPITEMIWMMSGSSNIQYLKDNGCPFWNGFAVKEGQDTPVELNRVERLKLLANKRGMPVGQVMVIFANERVEDIDAELDKQEIPNMVNAAVGQVGELGPVYGVQWRHWPNPDGTTFDQLTYALETLKADPNSRRVVVDCWNPSFLPDPKKLPAHNAAEGKMALTPCHFAFGFYTWEIPFHERATLLKEQCTQGEWFSVYPVYRNSGTIEKIEALCDKYNIPKHYLDINFIMRSNDWVLGQPANMNMYSALLMMFAQQLNMVPRYVNYTGWDSHVYSNHLEGVKLLNERWATGKKQQSTVKMKLNHKPGLFDYHHSDFVLDGVYKPDDKIKFPIAI</sequence>
<feature type="domain" description="Thymidylate synthase/dCMP hydroxymethylase" evidence="5">
    <location>
        <begin position="9"/>
        <end position="393"/>
    </location>
</feature>
<dbReference type="SUPFAM" id="SSF55831">
    <property type="entry name" value="Thymidylate synthase/dCMP hydroxymethylase"/>
    <property type="match status" value="1"/>
</dbReference>
<evidence type="ECO:0000256" key="3">
    <source>
        <dbReference type="ARBA" id="ARBA00022603"/>
    </source>
</evidence>